<dbReference type="PANTHER" id="PTHR30266">
    <property type="entry name" value="MECHANOSENSITIVE CHANNEL MSCL"/>
    <property type="match status" value="1"/>
</dbReference>
<evidence type="ECO:0000313" key="13">
    <source>
        <dbReference type="Proteomes" id="UP000002522"/>
    </source>
</evidence>
<dbReference type="InterPro" id="IPR001185">
    <property type="entry name" value="MS_channel"/>
</dbReference>
<proteinExistence type="inferred from homology"/>
<evidence type="ECO:0000313" key="12">
    <source>
        <dbReference type="EMBL" id="BAC44120.1"/>
    </source>
</evidence>
<evidence type="ECO:0000256" key="3">
    <source>
        <dbReference type="ARBA" id="ARBA00022448"/>
    </source>
</evidence>
<keyword evidence="8 11" id="KW-0472">Membrane</keyword>
<dbReference type="PROSITE" id="PS01327">
    <property type="entry name" value="MSCL"/>
    <property type="match status" value="1"/>
</dbReference>
<keyword evidence="7" id="KW-0406">Ion transport</keyword>
<keyword evidence="4" id="KW-1003">Cell membrane</keyword>
<dbReference type="PANTHER" id="PTHR30266:SF2">
    <property type="entry name" value="LARGE-CONDUCTANCE MECHANOSENSITIVE CHANNEL"/>
    <property type="match status" value="1"/>
</dbReference>
<dbReference type="RefSeq" id="WP_011077156.1">
    <property type="nucleotide sequence ID" value="NC_004432.1"/>
</dbReference>
<dbReference type="Gene3D" id="1.10.1200.120">
    <property type="entry name" value="Large-conductance mechanosensitive channel, MscL, domain 1"/>
    <property type="match status" value="1"/>
</dbReference>
<keyword evidence="9" id="KW-0407">Ion channel</keyword>
<feature type="coiled-coil region" evidence="10">
    <location>
        <begin position="150"/>
        <end position="209"/>
    </location>
</feature>
<accession>Q8EW76</accession>
<dbReference type="NCBIfam" id="TIGR00220">
    <property type="entry name" value="mscL"/>
    <property type="match status" value="1"/>
</dbReference>
<evidence type="ECO:0000256" key="8">
    <source>
        <dbReference type="ARBA" id="ARBA00023136"/>
    </source>
</evidence>
<evidence type="ECO:0000256" key="4">
    <source>
        <dbReference type="ARBA" id="ARBA00022475"/>
    </source>
</evidence>
<comment type="subcellular location">
    <subcellularLocation>
        <location evidence="1">Cell membrane</location>
        <topology evidence="1">Multi-pass membrane protein</topology>
    </subcellularLocation>
</comment>
<keyword evidence="10" id="KW-0175">Coiled coil</keyword>
<evidence type="ECO:0000256" key="6">
    <source>
        <dbReference type="ARBA" id="ARBA00022989"/>
    </source>
</evidence>
<reference evidence="12 13" key="1">
    <citation type="journal article" date="2002" name="Nucleic Acids Res.">
        <title>The complete genomic sequence of Mycoplasma penetrans, an intracellular bacterial pathogen in humans.</title>
        <authorList>
            <person name="Sasaki Y."/>
            <person name="Ishikawa J."/>
            <person name="Yamashita A."/>
            <person name="Oshima K."/>
            <person name="Kenri T."/>
            <person name="Furuya K."/>
            <person name="Yoshino C."/>
            <person name="Horino A."/>
            <person name="Shiba T."/>
            <person name="Sasaki T."/>
            <person name="Hattori M."/>
        </authorList>
    </citation>
    <scope>NUCLEOTIDE SEQUENCE [LARGE SCALE GENOMIC DNA]</scope>
    <source>
        <strain evidence="12 13">HF-2</strain>
    </source>
</reference>
<evidence type="ECO:0000256" key="7">
    <source>
        <dbReference type="ARBA" id="ARBA00023065"/>
    </source>
</evidence>
<organism evidence="12 13">
    <name type="scientific">Malacoplasma penetrans (strain HF-2)</name>
    <name type="common">Mycoplasma penetrans</name>
    <dbReference type="NCBI Taxonomy" id="272633"/>
    <lineage>
        <taxon>Bacteria</taxon>
        <taxon>Bacillati</taxon>
        <taxon>Mycoplasmatota</taxon>
        <taxon>Mycoplasmoidales</taxon>
        <taxon>Mycoplasmoidaceae</taxon>
        <taxon>Malacoplasma</taxon>
    </lineage>
</organism>
<evidence type="ECO:0000256" key="5">
    <source>
        <dbReference type="ARBA" id="ARBA00022692"/>
    </source>
</evidence>
<dbReference type="InterPro" id="IPR036019">
    <property type="entry name" value="MscL_channel"/>
</dbReference>
<evidence type="ECO:0000256" key="2">
    <source>
        <dbReference type="ARBA" id="ARBA00007254"/>
    </source>
</evidence>
<dbReference type="EMBL" id="BA000026">
    <property type="protein sequence ID" value="BAC44120.1"/>
    <property type="molecule type" value="Genomic_DNA"/>
</dbReference>
<dbReference type="InParanoid" id="Q8EW76"/>
<feature type="transmembrane region" description="Helical" evidence="11">
    <location>
        <begin position="32"/>
        <end position="53"/>
    </location>
</feature>
<keyword evidence="6 11" id="KW-1133">Transmembrane helix</keyword>
<evidence type="ECO:0000256" key="1">
    <source>
        <dbReference type="ARBA" id="ARBA00004651"/>
    </source>
</evidence>
<feature type="transmembrane region" description="Helical" evidence="11">
    <location>
        <begin position="102"/>
        <end position="124"/>
    </location>
</feature>
<dbReference type="GO" id="GO:0005886">
    <property type="term" value="C:plasma membrane"/>
    <property type="evidence" value="ECO:0007669"/>
    <property type="project" value="UniProtKB-SubCell"/>
</dbReference>
<dbReference type="InterPro" id="IPR037673">
    <property type="entry name" value="MSC/AndL"/>
</dbReference>
<dbReference type="SMR" id="Q8EW76"/>
<dbReference type="KEGG" id="mpe:MYPE3270"/>
<keyword evidence="3" id="KW-0813">Transport</keyword>
<dbReference type="HOGENOM" id="CLU_1282054_0_0_14"/>
<name>Q8EW76_MALP2</name>
<evidence type="ECO:0000256" key="9">
    <source>
        <dbReference type="ARBA" id="ARBA00023303"/>
    </source>
</evidence>
<comment type="similarity">
    <text evidence="2">Belongs to the MscL family.</text>
</comment>
<dbReference type="SUPFAM" id="SSF81330">
    <property type="entry name" value="Gated mechanosensitive channel"/>
    <property type="match status" value="1"/>
</dbReference>
<keyword evidence="13" id="KW-1185">Reference proteome</keyword>
<dbReference type="STRING" id="272633.gene:10731432"/>
<dbReference type="GO" id="GO:0008381">
    <property type="term" value="F:mechanosensitive monoatomic ion channel activity"/>
    <property type="evidence" value="ECO:0007669"/>
    <property type="project" value="InterPro"/>
</dbReference>
<dbReference type="FunCoup" id="Q8EW76">
    <property type="interactions" value="112"/>
</dbReference>
<dbReference type="InterPro" id="IPR019823">
    <property type="entry name" value="Mechanosensitive_channel_CS"/>
</dbReference>
<gene>
    <name evidence="12" type="ordered locus">MYPE3270</name>
</gene>
<protein>
    <submittedName>
        <fullName evidence="12">Large-conductance mechanosensitive channel</fullName>
    </submittedName>
</protein>
<dbReference type="eggNOG" id="COG1970">
    <property type="taxonomic scope" value="Bacteria"/>
</dbReference>
<dbReference type="Proteomes" id="UP000002522">
    <property type="component" value="Chromosome"/>
</dbReference>
<keyword evidence="5 11" id="KW-0812">Transmembrane</keyword>
<dbReference type="Pfam" id="PF01741">
    <property type="entry name" value="MscL"/>
    <property type="match status" value="1"/>
</dbReference>
<sequence>MKKESKKMKIKNPLKGQSWKEFKKLVSSRGNLIDLAVALIIGTAFTAIVTSLVNDIIMPLIGAAAGKSLSELVWYLDINNQPHFLPNGDINPQAIIIKYGNFLQVIINFFIIALTMFSVVKAYLSIRKSYKNKFYGFTYEEYFAFIKEGKKRKEIKLLAIERDLKLKEKEEKEKAEKEKNSVESILKDIRTIMEENAKLLKENNDISRKTTKTLR</sequence>
<dbReference type="AlphaFoldDB" id="Q8EW76"/>
<evidence type="ECO:0000256" key="10">
    <source>
        <dbReference type="SAM" id="Coils"/>
    </source>
</evidence>
<evidence type="ECO:0000256" key="11">
    <source>
        <dbReference type="SAM" id="Phobius"/>
    </source>
</evidence>